<evidence type="ECO:0000313" key="4">
    <source>
        <dbReference type="EMBL" id="QDT08686.1"/>
    </source>
</evidence>
<sequence>MPLPPWTIELIRRGISDVARKASEPETLEKLKTQATEILQDLPETAARGLDAVMRKAEMGKESVQRWTRKQTAIAIPMINASGVLKHPEGTGVPLSQTVIEAGYDLLRGDCLGGAGPNVKLAKKIERLLPVDGDYSIAIAGSFPAALTAFSQLVQERPLVIHRSHAVRLPGGVPLPEAFGTLLPVIQEVGSIGDVDPSDYDSFDSFCDIVADVGKDELKLLDFASRDAMQAVVLPVATVGQAIDVAIPSAESCLTQGADFVLMPGDGICGGPSCGLLIGRRSALEAITGSPAWPSLVASESVQAMMVVALETAAASADQIPVRALLDTSVENLSSRADRMTTRLAASEDVRDCQVTMDNAKLIDGGRWEVSSRQLRLRHNQLSAHDWAEKLASDVPAVIVGLEGDQVVVDLRWVDTASDNQLAKTLGGVEETVKDA</sequence>
<dbReference type="RefSeq" id="WP_419189607.1">
    <property type="nucleotide sequence ID" value="NZ_CP036526.1"/>
</dbReference>
<proteinExistence type="inferred from homology"/>
<evidence type="ECO:0000256" key="1">
    <source>
        <dbReference type="ARBA" id="ARBA00001933"/>
    </source>
</evidence>
<comment type="cofactor">
    <cofactor evidence="1">
        <name>pyridoxal 5'-phosphate</name>
        <dbReference type="ChEBI" id="CHEBI:597326"/>
    </cofactor>
</comment>
<dbReference type="InterPro" id="IPR018319">
    <property type="entry name" value="SelA-like"/>
</dbReference>
<dbReference type="AlphaFoldDB" id="A0A517NNI1"/>
<dbReference type="Gene3D" id="3.40.640.10">
    <property type="entry name" value="Type I PLP-dependent aspartate aminotransferase-like (Major domain)"/>
    <property type="match status" value="1"/>
</dbReference>
<evidence type="ECO:0000313" key="5">
    <source>
        <dbReference type="Proteomes" id="UP000319817"/>
    </source>
</evidence>
<evidence type="ECO:0000256" key="2">
    <source>
        <dbReference type="ARBA" id="ARBA00022898"/>
    </source>
</evidence>
<dbReference type="PANTHER" id="PTHR32328">
    <property type="entry name" value="L-SERYL-TRNA(SEC) SELENIUM TRANSFERASE"/>
    <property type="match status" value="1"/>
</dbReference>
<dbReference type="Gene3D" id="3.90.1150.110">
    <property type="match status" value="1"/>
</dbReference>
<organism evidence="4 5">
    <name type="scientific">Stieleria marina</name>
    <dbReference type="NCBI Taxonomy" id="1930275"/>
    <lineage>
        <taxon>Bacteria</taxon>
        <taxon>Pseudomonadati</taxon>
        <taxon>Planctomycetota</taxon>
        <taxon>Planctomycetia</taxon>
        <taxon>Pirellulales</taxon>
        <taxon>Pirellulaceae</taxon>
        <taxon>Stieleria</taxon>
    </lineage>
</organism>
<gene>
    <name evidence="4" type="primary">selA_1</name>
    <name evidence="4" type="ORF">K239x_06260</name>
</gene>
<keyword evidence="2" id="KW-0663">Pyridoxal phosphate</keyword>
<dbReference type="EC" id="2.9.1.1" evidence="4"/>
<dbReference type="GO" id="GO:0004125">
    <property type="term" value="F:L-seryl-tRNA(Sec) selenium transferase activity"/>
    <property type="evidence" value="ECO:0007669"/>
    <property type="project" value="UniProtKB-EC"/>
</dbReference>
<dbReference type="Pfam" id="PF03841">
    <property type="entry name" value="SelA"/>
    <property type="match status" value="1"/>
</dbReference>
<dbReference type="InterPro" id="IPR015421">
    <property type="entry name" value="PyrdxlP-dep_Trfase_major"/>
</dbReference>
<reference evidence="4 5" key="1">
    <citation type="submission" date="2019-02" db="EMBL/GenBank/DDBJ databases">
        <title>Deep-cultivation of Planctomycetes and their phenomic and genomic characterization uncovers novel biology.</title>
        <authorList>
            <person name="Wiegand S."/>
            <person name="Jogler M."/>
            <person name="Boedeker C."/>
            <person name="Pinto D."/>
            <person name="Vollmers J."/>
            <person name="Rivas-Marin E."/>
            <person name="Kohn T."/>
            <person name="Peeters S.H."/>
            <person name="Heuer A."/>
            <person name="Rast P."/>
            <person name="Oberbeckmann S."/>
            <person name="Bunk B."/>
            <person name="Jeske O."/>
            <person name="Meyerdierks A."/>
            <person name="Storesund J.E."/>
            <person name="Kallscheuer N."/>
            <person name="Luecker S."/>
            <person name="Lage O.M."/>
            <person name="Pohl T."/>
            <person name="Merkel B.J."/>
            <person name="Hornburger P."/>
            <person name="Mueller R.-W."/>
            <person name="Bruemmer F."/>
            <person name="Labrenz M."/>
            <person name="Spormann A.M."/>
            <person name="Op den Camp H."/>
            <person name="Overmann J."/>
            <person name="Amann R."/>
            <person name="Jetten M.S.M."/>
            <person name="Mascher T."/>
            <person name="Medema M.H."/>
            <person name="Devos D.P."/>
            <person name="Kaster A.-K."/>
            <person name="Ovreas L."/>
            <person name="Rohde M."/>
            <person name="Galperin M.Y."/>
            <person name="Jogler C."/>
        </authorList>
    </citation>
    <scope>NUCLEOTIDE SEQUENCE [LARGE SCALE GENOMIC DNA]</scope>
    <source>
        <strain evidence="4 5">K23_9</strain>
    </source>
</reference>
<dbReference type="PANTHER" id="PTHR32328:SF0">
    <property type="entry name" value="L-SERYL-TRNA(SEC) SELENIUM TRANSFERASE"/>
    <property type="match status" value="1"/>
</dbReference>
<protein>
    <submittedName>
        <fullName evidence="4">L-seryl-tRNA(Sec) selenium transferase</fullName>
        <ecNumber evidence="4">2.9.1.1</ecNumber>
    </submittedName>
</protein>
<keyword evidence="4" id="KW-0808">Transferase</keyword>
<dbReference type="Proteomes" id="UP000319817">
    <property type="component" value="Chromosome"/>
</dbReference>
<accession>A0A517NNI1</accession>
<dbReference type="InterPro" id="IPR015424">
    <property type="entry name" value="PyrdxlP-dep_Trfase"/>
</dbReference>
<name>A0A517NNI1_9BACT</name>
<dbReference type="EMBL" id="CP036526">
    <property type="protein sequence ID" value="QDT08686.1"/>
    <property type="molecule type" value="Genomic_DNA"/>
</dbReference>
<evidence type="ECO:0000256" key="3">
    <source>
        <dbReference type="ARBA" id="ARBA00044507"/>
    </source>
</evidence>
<keyword evidence="5" id="KW-1185">Reference proteome</keyword>
<comment type="similarity">
    <text evidence="3">Belongs to the SelA family.</text>
</comment>
<dbReference type="SUPFAM" id="SSF53383">
    <property type="entry name" value="PLP-dependent transferases"/>
    <property type="match status" value="1"/>
</dbReference>